<dbReference type="InterPro" id="IPR036513">
    <property type="entry name" value="STAS_dom_sf"/>
</dbReference>
<accession>A0ABN1THN2</accession>
<dbReference type="PROSITE" id="PS50801">
    <property type="entry name" value="STAS"/>
    <property type="match status" value="1"/>
</dbReference>
<dbReference type="CDD" id="cd07043">
    <property type="entry name" value="STAS_anti-anti-sigma_factors"/>
    <property type="match status" value="1"/>
</dbReference>
<comment type="caution">
    <text evidence="4">The sequence shown here is derived from an EMBL/GenBank/DDBJ whole genome shotgun (WGS) entry which is preliminary data.</text>
</comment>
<feature type="domain" description="STAS" evidence="3">
    <location>
        <begin position="8"/>
        <end position="117"/>
    </location>
</feature>
<dbReference type="PANTHER" id="PTHR33495:SF2">
    <property type="entry name" value="ANTI-SIGMA FACTOR ANTAGONIST TM_1081-RELATED"/>
    <property type="match status" value="1"/>
</dbReference>
<comment type="similarity">
    <text evidence="1 2">Belongs to the anti-sigma-factor antagonist family.</text>
</comment>
<dbReference type="InterPro" id="IPR002645">
    <property type="entry name" value="STAS_dom"/>
</dbReference>
<evidence type="ECO:0000256" key="1">
    <source>
        <dbReference type="ARBA" id="ARBA00009013"/>
    </source>
</evidence>
<evidence type="ECO:0000259" key="3">
    <source>
        <dbReference type="PROSITE" id="PS50801"/>
    </source>
</evidence>
<dbReference type="InterPro" id="IPR003658">
    <property type="entry name" value="Anti-sigma_ant"/>
</dbReference>
<dbReference type="PANTHER" id="PTHR33495">
    <property type="entry name" value="ANTI-SIGMA FACTOR ANTAGONIST TM_1081-RELATED-RELATED"/>
    <property type="match status" value="1"/>
</dbReference>
<sequence length="119" mass="11998">MEPDSGQLTVAVRRSAHAVVVRPEGELDRDGEAPLRDALEKAVAAAPGLLVVDCAGLTFCDSAGLDLILGAREVVETAGGALVLAEPGAALSGLLEIAGAEEVLRVYGTLAEALAAGEH</sequence>
<dbReference type="RefSeq" id="WP_344624268.1">
    <property type="nucleotide sequence ID" value="NZ_BAAALD010000027.1"/>
</dbReference>
<dbReference type="EMBL" id="BAAALD010000027">
    <property type="protein sequence ID" value="GAA1085893.1"/>
    <property type="molecule type" value="Genomic_DNA"/>
</dbReference>
<dbReference type="SUPFAM" id="SSF52091">
    <property type="entry name" value="SpoIIaa-like"/>
    <property type="match status" value="1"/>
</dbReference>
<reference evidence="4 5" key="1">
    <citation type="journal article" date="2019" name="Int. J. Syst. Evol. Microbiol.">
        <title>The Global Catalogue of Microorganisms (GCM) 10K type strain sequencing project: providing services to taxonomists for standard genome sequencing and annotation.</title>
        <authorList>
            <consortium name="The Broad Institute Genomics Platform"/>
            <consortium name="The Broad Institute Genome Sequencing Center for Infectious Disease"/>
            <person name="Wu L."/>
            <person name="Ma J."/>
        </authorList>
    </citation>
    <scope>NUCLEOTIDE SEQUENCE [LARGE SCALE GENOMIC DNA]</scope>
    <source>
        <strain evidence="4 5">JCM 13002</strain>
    </source>
</reference>
<proteinExistence type="inferred from homology"/>
<evidence type="ECO:0000313" key="5">
    <source>
        <dbReference type="Proteomes" id="UP001499987"/>
    </source>
</evidence>
<protein>
    <recommendedName>
        <fullName evidence="2">Anti-sigma factor antagonist</fullName>
    </recommendedName>
</protein>
<name>A0ABN1THN2_9ACTN</name>
<organism evidence="4 5">
    <name type="scientific">Kitasatospora arboriphila</name>
    <dbReference type="NCBI Taxonomy" id="258052"/>
    <lineage>
        <taxon>Bacteria</taxon>
        <taxon>Bacillati</taxon>
        <taxon>Actinomycetota</taxon>
        <taxon>Actinomycetes</taxon>
        <taxon>Kitasatosporales</taxon>
        <taxon>Streptomycetaceae</taxon>
        <taxon>Kitasatospora</taxon>
    </lineage>
</organism>
<dbReference type="Proteomes" id="UP001499987">
    <property type="component" value="Unassembled WGS sequence"/>
</dbReference>
<dbReference type="Gene3D" id="3.30.750.24">
    <property type="entry name" value="STAS domain"/>
    <property type="match status" value="1"/>
</dbReference>
<evidence type="ECO:0000256" key="2">
    <source>
        <dbReference type="RuleBase" id="RU003749"/>
    </source>
</evidence>
<dbReference type="Pfam" id="PF01740">
    <property type="entry name" value="STAS"/>
    <property type="match status" value="1"/>
</dbReference>
<evidence type="ECO:0000313" key="4">
    <source>
        <dbReference type="EMBL" id="GAA1085893.1"/>
    </source>
</evidence>
<keyword evidence="5" id="KW-1185">Reference proteome</keyword>
<dbReference type="NCBIfam" id="TIGR00377">
    <property type="entry name" value="ant_ant_sig"/>
    <property type="match status" value="1"/>
</dbReference>
<gene>
    <name evidence="4" type="ORF">GCM10009663_31910</name>
</gene>